<keyword evidence="2" id="KW-1185">Reference proteome</keyword>
<dbReference type="Proteomes" id="UP001500542">
    <property type="component" value="Unassembled WGS sequence"/>
</dbReference>
<gene>
    <name evidence="1" type="ORF">GCM10009554_42970</name>
</gene>
<reference evidence="1 2" key="1">
    <citation type="journal article" date="2019" name="Int. J. Syst. Evol. Microbiol.">
        <title>The Global Catalogue of Microorganisms (GCM) 10K type strain sequencing project: providing services to taxonomists for standard genome sequencing and annotation.</title>
        <authorList>
            <consortium name="The Broad Institute Genomics Platform"/>
            <consortium name="The Broad Institute Genome Sequencing Center for Infectious Disease"/>
            <person name="Wu L."/>
            <person name="Ma J."/>
        </authorList>
    </citation>
    <scope>NUCLEOTIDE SEQUENCE [LARGE SCALE GENOMIC DNA]</scope>
    <source>
        <strain evidence="1 2">JCM 10977</strain>
    </source>
</reference>
<dbReference type="EMBL" id="BAAAHK010000009">
    <property type="protein sequence ID" value="GAA0946761.1"/>
    <property type="molecule type" value="Genomic_DNA"/>
</dbReference>
<evidence type="ECO:0008006" key="3">
    <source>
        <dbReference type="Google" id="ProtNLM"/>
    </source>
</evidence>
<sequence length="214" mass="23421">MAGTLTARVEVPGRAPRTEIKEFGSGVVQLTPPPATKAAAGADILADDYDSWCEDGTVCGRKISDYIAEVKGNGVYGVGGTVIGRVDFIVRQAFNGPFPRWRGLLIWDSGPTIRPNAFWADCRINRSGPDGFCDNVQLDFSPVTSTSWRSWAPSSTGYEQTDTRLSNNTTYHDDLHGSFKADGHSELFAAGTIHTGRWRQCGPNCKYYQVPWVP</sequence>
<proteinExistence type="predicted"/>
<comment type="caution">
    <text evidence="1">The sequence shown here is derived from an EMBL/GenBank/DDBJ whole genome shotgun (WGS) entry which is preliminary data.</text>
</comment>
<evidence type="ECO:0000313" key="1">
    <source>
        <dbReference type="EMBL" id="GAA0946761.1"/>
    </source>
</evidence>
<accession>A0ABN1QSL4</accession>
<evidence type="ECO:0000313" key="2">
    <source>
        <dbReference type="Proteomes" id="UP001500542"/>
    </source>
</evidence>
<protein>
    <recommendedName>
        <fullName evidence="3">Peptidase inhibitor family I36</fullName>
    </recommendedName>
</protein>
<organism evidence="1 2">
    <name type="scientific">Kribbella koreensis</name>
    <dbReference type="NCBI Taxonomy" id="57909"/>
    <lineage>
        <taxon>Bacteria</taxon>
        <taxon>Bacillati</taxon>
        <taxon>Actinomycetota</taxon>
        <taxon>Actinomycetes</taxon>
        <taxon>Propionibacteriales</taxon>
        <taxon>Kribbellaceae</taxon>
        <taxon>Kribbella</taxon>
    </lineage>
</organism>
<name>A0ABN1QSL4_9ACTN</name>